<keyword evidence="1" id="KW-0963">Cytoplasm</keyword>
<dbReference type="GO" id="GO:0005634">
    <property type="term" value="C:nucleus"/>
    <property type="evidence" value="ECO:0007669"/>
    <property type="project" value="UniProtKB-SubCell"/>
</dbReference>
<evidence type="ECO:0000256" key="2">
    <source>
        <dbReference type="SAM" id="MobiDB-lite"/>
    </source>
</evidence>
<dbReference type="PANTHER" id="PTHR10928:SF2">
    <property type="entry name" value="SUPPRESSOR OF FUSED HOMOLOG"/>
    <property type="match status" value="1"/>
</dbReference>
<dbReference type="InterPro" id="IPR038489">
    <property type="entry name" value="SUFU_C_sf"/>
</dbReference>
<dbReference type="STRING" id="7167.A0A182F897"/>
<organism evidence="5 6">
    <name type="scientific">Anopheles albimanus</name>
    <name type="common">New world malaria mosquito</name>
    <dbReference type="NCBI Taxonomy" id="7167"/>
    <lineage>
        <taxon>Eukaryota</taxon>
        <taxon>Metazoa</taxon>
        <taxon>Ecdysozoa</taxon>
        <taxon>Arthropoda</taxon>
        <taxon>Hexapoda</taxon>
        <taxon>Insecta</taxon>
        <taxon>Pterygota</taxon>
        <taxon>Neoptera</taxon>
        <taxon>Endopterygota</taxon>
        <taxon>Diptera</taxon>
        <taxon>Nematocera</taxon>
        <taxon>Culicoidea</taxon>
        <taxon>Culicidae</taxon>
        <taxon>Anophelinae</taxon>
        <taxon>Anopheles</taxon>
    </lineage>
</organism>
<dbReference type="InterPro" id="IPR037181">
    <property type="entry name" value="SUFU_N"/>
</dbReference>
<dbReference type="GeneID" id="118459928"/>
<dbReference type="PANTHER" id="PTHR10928">
    <property type="entry name" value="SUPPRESSOR OF FUSED"/>
    <property type="match status" value="1"/>
</dbReference>
<reference evidence="5" key="2">
    <citation type="submission" date="2022-08" db="UniProtKB">
        <authorList>
            <consortium name="EnsemblMetazoa"/>
        </authorList>
    </citation>
    <scope>IDENTIFICATION</scope>
    <source>
        <strain evidence="5">STECLA/ALBI9_A</strain>
    </source>
</reference>
<dbReference type="KEGG" id="aali:118459928"/>
<evidence type="ECO:0000259" key="4">
    <source>
        <dbReference type="Pfam" id="PF12470"/>
    </source>
</evidence>
<dbReference type="InterPro" id="IPR024314">
    <property type="entry name" value="SUFU_C"/>
</dbReference>
<dbReference type="SUPFAM" id="SSF103359">
    <property type="entry name" value="Suppressor of Fused, N-terminal domain"/>
    <property type="match status" value="1"/>
</dbReference>
<comment type="subcellular location">
    <subcellularLocation>
        <location evidence="1">Cytoplasm</location>
    </subcellularLocation>
    <subcellularLocation>
        <location evidence="1">Nucleus</location>
    </subcellularLocation>
</comment>
<dbReference type="OrthoDB" id="10038834at2759"/>
<dbReference type="InterPro" id="IPR007768">
    <property type="entry name" value="Suppressor_of_fused"/>
</dbReference>
<keyword evidence="1" id="KW-0539">Nucleus</keyword>
<dbReference type="VEuPathDB" id="VectorBase:AALB20_037066"/>
<evidence type="ECO:0000313" key="6">
    <source>
        <dbReference type="Proteomes" id="UP000069272"/>
    </source>
</evidence>
<dbReference type="FunFam" id="3.30.1360.230:FF:000003">
    <property type="entry name" value="Suppressor of fused homolog"/>
    <property type="match status" value="1"/>
</dbReference>
<evidence type="ECO:0000259" key="3">
    <source>
        <dbReference type="Pfam" id="PF05076"/>
    </source>
</evidence>
<dbReference type="Gene3D" id="3.30.1360.230">
    <property type="entry name" value="Sufu, C-terminal domain"/>
    <property type="match status" value="1"/>
</dbReference>
<dbReference type="EnsemblMetazoa" id="AALB002721-RA">
    <property type="protein sequence ID" value="AALB002721-PA"/>
    <property type="gene ID" value="AALB002721"/>
</dbReference>
<dbReference type="RefSeq" id="XP_035779683.1">
    <property type="nucleotide sequence ID" value="XM_035923790.1"/>
</dbReference>
<dbReference type="VEuPathDB" id="VectorBase:AALB002721"/>
<feature type="domain" description="Suppressor of fused C-terminal" evidence="4">
    <location>
        <begin position="266"/>
        <end position="479"/>
    </location>
</feature>
<proteinExistence type="inferred from homology"/>
<evidence type="ECO:0000256" key="1">
    <source>
        <dbReference type="PIRNR" id="PIRNR011844"/>
    </source>
</evidence>
<dbReference type="PIRSF" id="PIRSF011844">
    <property type="entry name" value="Suppressor_of_fused_protein"/>
    <property type="match status" value="1"/>
</dbReference>
<dbReference type="InterPro" id="IPR016591">
    <property type="entry name" value="Suppressor_of_fused_euk"/>
</dbReference>
<accession>A0A182F897</accession>
<feature type="region of interest" description="Disordered" evidence="2">
    <location>
        <begin position="339"/>
        <end position="360"/>
    </location>
</feature>
<dbReference type="GO" id="GO:0005737">
    <property type="term" value="C:cytoplasm"/>
    <property type="evidence" value="ECO:0007669"/>
    <property type="project" value="UniProtKB-SubCell"/>
</dbReference>
<feature type="domain" description="Suppressor of fused-like" evidence="3">
    <location>
        <begin position="64"/>
        <end position="253"/>
    </location>
</feature>
<feature type="region of interest" description="Disordered" evidence="2">
    <location>
        <begin position="1"/>
        <end position="27"/>
    </location>
</feature>
<dbReference type="CTD" id="41565"/>
<dbReference type="AlphaFoldDB" id="A0A182F897"/>
<sequence length="495" mass="54479">MSENSSSVPAPVAATATSSPEKDDLKRRALPRGLQKLIERCLKIYPDQTNPLQVTTVLKYWLGGQDPLDYISMYHNAGDAERNIPAHWHYVSFGLSDLHGDGRVHLADTSGGLEPRSGMGFELTFRLVKPPNASPDERPPTWPANLLQSLAKYVFQSGNRLCVGDNIPWRRPLDGRKVTVPGTAPSIQQMLIAEDPQLPRTETPFGWVDFLQIVGVTAEELEQASRWNGKGVLNLLAKDPTTGGPWLITQMDRSRSVFELFPETLRQLELDLEREGSDLAGVNADFTFKELAKGALMGTATMTTTTSTTATTTNVKQEVLDPEEELTRSISSCNIAVKQESGDDSLERSGGSSSDMVNPFDNPTIPSRAFPLTGLELTLAPYAAKFLILAMKDRIRHGRHFTFKAQSMAVTFVAESVTGSIVTRGSPYAVLGCWVQILIPNRLVPRMVECLTELGTKSAESLKIPLTYEWPEHNLKFIIDNPSPELLNKPGPILA</sequence>
<keyword evidence="6" id="KW-1185">Reference proteome</keyword>
<name>A0A182F897_ANOAL</name>
<evidence type="ECO:0000313" key="5">
    <source>
        <dbReference type="EnsemblMetazoa" id="AALB002721-PA"/>
    </source>
</evidence>
<feature type="compositionally biased region" description="Low complexity" evidence="2">
    <location>
        <begin position="1"/>
        <end position="19"/>
    </location>
</feature>
<dbReference type="Pfam" id="PF12470">
    <property type="entry name" value="SUFU_C"/>
    <property type="match status" value="1"/>
</dbReference>
<protein>
    <recommendedName>
        <fullName evidence="1">Suppressor of fused homolog</fullName>
    </recommendedName>
</protein>
<dbReference type="InterPro" id="IPR020941">
    <property type="entry name" value="SUFU-like_domain"/>
</dbReference>
<dbReference type="Proteomes" id="UP000069272">
    <property type="component" value="Chromosome 2R"/>
</dbReference>
<dbReference type="Pfam" id="PF05076">
    <property type="entry name" value="SUFU"/>
    <property type="match status" value="1"/>
</dbReference>
<comment type="similarity">
    <text evidence="1">Belongs to the SUFU family.</text>
</comment>
<reference evidence="5 6" key="1">
    <citation type="journal article" date="2017" name="G3 (Bethesda)">
        <title>The Physical Genome Mapping of Anopheles albimanus Corrected Scaffold Misassemblies and Identified Interarm Rearrangements in Genus Anopheles.</title>
        <authorList>
            <person name="Artemov G.N."/>
            <person name="Peery A.N."/>
            <person name="Jiang X."/>
            <person name="Tu Z."/>
            <person name="Stegniy V.N."/>
            <person name="Sharakhova M.V."/>
            <person name="Sharakhov I.V."/>
        </authorList>
    </citation>
    <scope>NUCLEOTIDE SEQUENCE [LARGE SCALE GENOMIC DNA]</scope>
    <source>
        <strain evidence="5 6">ALBI9_A</strain>
    </source>
</reference>